<organism evidence="1 2">
    <name type="scientific">Synaphobranchus kaupii</name>
    <name type="common">Kaup's arrowtooth eel</name>
    <dbReference type="NCBI Taxonomy" id="118154"/>
    <lineage>
        <taxon>Eukaryota</taxon>
        <taxon>Metazoa</taxon>
        <taxon>Chordata</taxon>
        <taxon>Craniata</taxon>
        <taxon>Vertebrata</taxon>
        <taxon>Euteleostomi</taxon>
        <taxon>Actinopterygii</taxon>
        <taxon>Neopterygii</taxon>
        <taxon>Teleostei</taxon>
        <taxon>Anguilliformes</taxon>
        <taxon>Synaphobranchidae</taxon>
        <taxon>Synaphobranchus</taxon>
    </lineage>
</organism>
<dbReference type="EMBL" id="JAINUF010000008">
    <property type="protein sequence ID" value="KAJ8351477.1"/>
    <property type="molecule type" value="Genomic_DNA"/>
</dbReference>
<name>A0A9Q1ISU6_SYNKA</name>
<protein>
    <submittedName>
        <fullName evidence="1">Uncharacterized protein</fullName>
    </submittedName>
</protein>
<evidence type="ECO:0000313" key="1">
    <source>
        <dbReference type="EMBL" id="KAJ8351477.1"/>
    </source>
</evidence>
<reference evidence="1" key="1">
    <citation type="journal article" date="2023" name="Science">
        <title>Genome structures resolve the early diversification of teleost fishes.</title>
        <authorList>
            <person name="Parey E."/>
            <person name="Louis A."/>
            <person name="Montfort J."/>
            <person name="Bouchez O."/>
            <person name="Roques C."/>
            <person name="Iampietro C."/>
            <person name="Lluch J."/>
            <person name="Castinel A."/>
            <person name="Donnadieu C."/>
            <person name="Desvignes T."/>
            <person name="Floi Bucao C."/>
            <person name="Jouanno E."/>
            <person name="Wen M."/>
            <person name="Mejri S."/>
            <person name="Dirks R."/>
            <person name="Jansen H."/>
            <person name="Henkel C."/>
            <person name="Chen W.J."/>
            <person name="Zahm M."/>
            <person name="Cabau C."/>
            <person name="Klopp C."/>
            <person name="Thompson A.W."/>
            <person name="Robinson-Rechavi M."/>
            <person name="Braasch I."/>
            <person name="Lecointre G."/>
            <person name="Bobe J."/>
            <person name="Postlethwait J.H."/>
            <person name="Berthelot C."/>
            <person name="Roest Crollius H."/>
            <person name="Guiguen Y."/>
        </authorList>
    </citation>
    <scope>NUCLEOTIDE SEQUENCE</scope>
    <source>
        <strain evidence="1">WJC10195</strain>
    </source>
</reference>
<evidence type="ECO:0000313" key="2">
    <source>
        <dbReference type="Proteomes" id="UP001152622"/>
    </source>
</evidence>
<comment type="caution">
    <text evidence="1">The sequence shown here is derived from an EMBL/GenBank/DDBJ whole genome shotgun (WGS) entry which is preliminary data.</text>
</comment>
<keyword evidence="2" id="KW-1185">Reference proteome</keyword>
<dbReference type="Proteomes" id="UP001152622">
    <property type="component" value="Chromosome 8"/>
</dbReference>
<dbReference type="AlphaFoldDB" id="A0A9Q1ISU6"/>
<gene>
    <name evidence="1" type="ORF">SKAU_G00229530</name>
</gene>
<proteinExistence type="predicted"/>
<sequence length="69" mass="7052">MGRAPGGCRYGIVPLLEGDGGVDDPGLHFPDVEVNCVTVQTASLKGFNLAALAPVQTPLFPASVAEESV</sequence>
<accession>A0A9Q1ISU6</accession>